<feature type="transmembrane region" description="Helical" evidence="1">
    <location>
        <begin position="370"/>
        <end position="392"/>
    </location>
</feature>
<gene>
    <name evidence="2" type="ORF">BJBARM4_0292</name>
</gene>
<protein>
    <recommendedName>
        <fullName evidence="4">Type II secretion system protein</fullName>
    </recommendedName>
</protein>
<keyword evidence="1" id="KW-0472">Membrane</keyword>
<name>D2EEY8_PARA4</name>
<keyword evidence="1" id="KW-1133">Transmembrane helix</keyword>
<feature type="transmembrane region" description="Helical" evidence="1">
    <location>
        <begin position="313"/>
        <end position="333"/>
    </location>
</feature>
<dbReference type="AlphaFoldDB" id="D2EEY8"/>
<organism evidence="2 3">
    <name type="scientific">Candidatus Parvarchaeum acidiphilum ARMAN-4</name>
    <dbReference type="NCBI Taxonomy" id="662760"/>
    <lineage>
        <taxon>Archaea</taxon>
        <taxon>Candidatus Parvarchaeota</taxon>
        <taxon>Candidatus Parvarchaeum</taxon>
    </lineage>
</organism>
<sequence length="705" mass="77666">MAKKQKVKEKIPTMRIDKNFIDTYYTKENLVPSDLYKKDENVREELRSLEYKIFKEKNPTTFSKIINFGASTIGKVIKFNINKEQEKKINTLLYLLGYDFDAKQLYGFGVFSLVSLMILGVILLVFGQIIIGIVLMFLGVLSFIGVQIFPQQQMTVRLSRSSSDLVTMILYMVIFMRQTPNLEGAVQFASDNLTSYFALDLKKLIGDTAARKYNNIKEALDEYSQRWAKSSPAFTDSLFLIESSTSQETEEARLDLLDEASDRVLGGTFEAMTKYASSLKEPLNTIYMIGMVLPVLGLVLAPMLMAFVAVPDFGLLLALMYDVGLPLMVYFLIRNKLMTRPSGFGAPDIKNIPNIPKIGNFFINFGKKKVSISALFPAIAIFILFMLPVYFLYPLLLTFGPTQIYVSMFITAAIGFSVVVYLKLSVVQLKETEEELTAIESSFGAAMSQMSSFLSQGYPPEATLVKVEENMKGTPVAEFFDVTINNIRKLGMSLKDAFFNPTNGSTRFFPSPLILASTKIFLSSAAKSVRNASVATSYVSKHLANLRKIEEQVRSMLEEVTSGMRVEVGLISPAMAGIVVGLTTLIGTVLTSLSGSITSIQSAASTSSSSSVSSVVPFAFSMFNLSGGAIPLYTFQVIIGIYLVSLSIIIGYAVSSISQPGDKILMRDTMASMLLISMILYILIAFIVTLIFGSVGGLVISATHI</sequence>
<keyword evidence="1" id="KW-0812">Transmembrane</keyword>
<accession>D2EEY8</accession>
<proteinExistence type="predicted"/>
<evidence type="ECO:0008006" key="4">
    <source>
        <dbReference type="Google" id="ProtNLM"/>
    </source>
</evidence>
<feature type="transmembrane region" description="Helical" evidence="1">
    <location>
        <begin position="404"/>
        <end position="422"/>
    </location>
</feature>
<feature type="transmembrane region" description="Helical" evidence="1">
    <location>
        <begin position="568"/>
        <end position="590"/>
    </location>
</feature>
<feature type="transmembrane region" description="Helical" evidence="1">
    <location>
        <begin position="286"/>
        <end position="307"/>
    </location>
</feature>
<reference evidence="2 3" key="1">
    <citation type="journal article" date="2010" name="Proc. Natl. Acad. Sci. U.S.A.">
        <title>Enigmatic, ultrasmall, uncultivated Archaea.</title>
        <authorList>
            <person name="Baker B.J."/>
            <person name="Comolli L.R."/>
            <person name="Dick G.J."/>
            <person name="Hauser L.J."/>
            <person name="Hyatt D."/>
            <person name="Dill B.D."/>
            <person name="Land M.L."/>
            <person name="Verberkmoes N.C."/>
            <person name="Hettich R.L."/>
            <person name="Banfield J.F."/>
        </authorList>
    </citation>
    <scope>NUCLEOTIDE SEQUENCE [LARGE SCALE GENOMIC DNA]</scope>
</reference>
<dbReference type="EMBL" id="GG730042">
    <property type="protein sequence ID" value="EEZ93094.1"/>
    <property type="molecule type" value="Genomic_DNA"/>
</dbReference>
<feature type="transmembrane region" description="Helical" evidence="1">
    <location>
        <begin position="630"/>
        <end position="654"/>
    </location>
</feature>
<evidence type="ECO:0000256" key="1">
    <source>
        <dbReference type="SAM" id="Phobius"/>
    </source>
</evidence>
<feature type="transmembrane region" description="Helical" evidence="1">
    <location>
        <begin position="105"/>
        <end position="123"/>
    </location>
</feature>
<feature type="transmembrane region" description="Helical" evidence="1">
    <location>
        <begin position="129"/>
        <end position="150"/>
    </location>
</feature>
<evidence type="ECO:0000313" key="2">
    <source>
        <dbReference type="EMBL" id="EEZ93094.1"/>
    </source>
</evidence>
<feature type="transmembrane region" description="Helical" evidence="1">
    <location>
        <begin position="674"/>
        <end position="700"/>
    </location>
</feature>
<evidence type="ECO:0000313" key="3">
    <source>
        <dbReference type="Proteomes" id="UP000009375"/>
    </source>
</evidence>
<dbReference type="Proteomes" id="UP000009375">
    <property type="component" value="Unassembled WGS sequence"/>
</dbReference>